<dbReference type="AlphaFoldDB" id="A0A9E7NAF7"/>
<keyword evidence="1" id="KW-0812">Transmembrane</keyword>
<dbReference type="Proteomes" id="UP001056855">
    <property type="component" value="Chromosome"/>
</dbReference>
<feature type="transmembrane region" description="Helical" evidence="1">
    <location>
        <begin position="240"/>
        <end position="258"/>
    </location>
</feature>
<dbReference type="EMBL" id="CP100355">
    <property type="protein sequence ID" value="UTF54420.1"/>
    <property type="molecule type" value="Genomic_DNA"/>
</dbReference>
<feature type="transmembrane region" description="Helical" evidence="1">
    <location>
        <begin position="158"/>
        <end position="177"/>
    </location>
</feature>
<reference evidence="2" key="1">
    <citation type="submission" date="2022-06" db="EMBL/GenBank/DDBJ databases">
        <title>Diverse halophilic archaea isolated from saline environments.</title>
        <authorList>
            <person name="Cui H.-L."/>
        </authorList>
    </citation>
    <scope>NUCLEOTIDE SEQUENCE</scope>
    <source>
        <strain evidence="2">WLHS1</strain>
    </source>
</reference>
<sequence length="332" mass="34351">MFVGHALFAFAVAALVAEWRGWESRRALAIGVVAGLFAAIPDVDVAYALVGLAKWNLGDGALGASTAFWDASRTVHRTATHSLIVGIVAASAFGLLAIRRSRPGSVRAHLAHTAGAGLLAALMVVAFAASGPVAAFVMALFAIAGAVVALGTARTTTFSPATVALAALWGLLSHPWGDLFTGEPPAWLFPFATPALESRVLLHPDPTLNLLGAFAIELGVIWLALLTYARLADRDPLAALDRRAAAGAAYGVVALVSTPPTLDMSYHFVFSILGAGFLCGVVREGTVPGIHGLIPRRWRTSSGVFDIAVTALTGVTIALLAYVAVYALVGPL</sequence>
<dbReference type="RefSeq" id="WP_254159077.1">
    <property type="nucleotide sequence ID" value="NZ_CP100355.1"/>
</dbReference>
<protein>
    <submittedName>
        <fullName evidence="2">Metal-dependent hydrolase</fullName>
    </submittedName>
</protein>
<evidence type="ECO:0000313" key="3">
    <source>
        <dbReference type="Proteomes" id="UP001056855"/>
    </source>
</evidence>
<feature type="transmembrane region" description="Helical" evidence="1">
    <location>
        <begin position="110"/>
        <end position="127"/>
    </location>
</feature>
<feature type="transmembrane region" description="Helical" evidence="1">
    <location>
        <begin position="208"/>
        <end position="228"/>
    </location>
</feature>
<organism evidence="2 3">
    <name type="scientific">Natronosalvus rutilus</name>
    <dbReference type="NCBI Taxonomy" id="2953753"/>
    <lineage>
        <taxon>Archaea</taxon>
        <taxon>Methanobacteriati</taxon>
        <taxon>Methanobacteriota</taxon>
        <taxon>Stenosarchaea group</taxon>
        <taxon>Halobacteria</taxon>
        <taxon>Halobacteriales</taxon>
        <taxon>Natrialbaceae</taxon>
        <taxon>Natronosalvus</taxon>
    </lineage>
</organism>
<feature type="transmembrane region" description="Helical" evidence="1">
    <location>
        <begin position="133"/>
        <end position="151"/>
    </location>
</feature>
<dbReference type="InterPro" id="IPR007404">
    <property type="entry name" value="YdjM-like"/>
</dbReference>
<dbReference type="KEGG" id="sawl:NGM29_03835"/>
<feature type="transmembrane region" description="Helical" evidence="1">
    <location>
        <begin position="303"/>
        <end position="329"/>
    </location>
</feature>
<gene>
    <name evidence="2" type="ORF">NGM29_03835</name>
</gene>
<accession>A0A9E7NAF7</accession>
<name>A0A9E7NAF7_9EURY</name>
<evidence type="ECO:0000256" key="1">
    <source>
        <dbReference type="SAM" id="Phobius"/>
    </source>
</evidence>
<dbReference type="Pfam" id="PF04307">
    <property type="entry name" value="YdjM"/>
    <property type="match status" value="1"/>
</dbReference>
<dbReference type="GeneID" id="73289147"/>
<evidence type="ECO:0000313" key="2">
    <source>
        <dbReference type="EMBL" id="UTF54420.1"/>
    </source>
</evidence>
<proteinExistence type="predicted"/>
<keyword evidence="2" id="KW-0378">Hydrolase</keyword>
<dbReference type="GO" id="GO:0016787">
    <property type="term" value="F:hydrolase activity"/>
    <property type="evidence" value="ECO:0007669"/>
    <property type="project" value="UniProtKB-KW"/>
</dbReference>
<feature type="transmembrane region" description="Helical" evidence="1">
    <location>
        <begin position="79"/>
        <end position="98"/>
    </location>
</feature>
<keyword evidence="3" id="KW-1185">Reference proteome</keyword>
<keyword evidence="1" id="KW-0472">Membrane</keyword>
<keyword evidence="1" id="KW-1133">Transmembrane helix</keyword>